<dbReference type="InterPro" id="IPR036691">
    <property type="entry name" value="Endo/exonu/phosph_ase_sf"/>
</dbReference>
<dbReference type="InterPro" id="IPR013783">
    <property type="entry name" value="Ig-like_fold"/>
</dbReference>
<dbReference type="Gene3D" id="2.60.40.4070">
    <property type="match status" value="1"/>
</dbReference>
<dbReference type="SUPFAM" id="SSF56219">
    <property type="entry name" value="DNase I-like"/>
    <property type="match status" value="1"/>
</dbReference>
<dbReference type="CDD" id="cd04486">
    <property type="entry name" value="YhcR_OBF_like"/>
    <property type="match status" value="1"/>
</dbReference>
<sequence length="714" mass="79037">MSRFIVLFFLSNAIYTQDSLIVMSYNVLRFNRNSTNRAQYIKKVVDYIQPDIVVLQEIEDGAGLDKILEKAFNSDSSVYAAGSLVSSTWMKSVVVYRKSKVDISSHIFISTVLRDITGYTLSIKNAHSNVSPFTVFGAHLKASDGSSEEYQRWEEAKELYKYVAQKSSDYHYIFAGDFNLYGTDEKTYKLLTDSMTVDLEDVVGPWVRNESAHISKFTQSTRTDNLGDGGATGGLDDRFDFILFSDHFTAKDPDLKYMEESYKVIGNDGAHFNTSIIDGSNGSVPDSIAEAIHIASDHYPVIAKIIYTSKTSTSPVAHAGGDVVAAIGEKVFLDGTQSYDPNGSVVSYAWRQTSGPTVTINNIAATTADFVVPEVSRTSVFKFELTVTDNDGEQANDFVNITVPITSGYTPYDIQLTTDKGVGEDCYPSDFEGQNLEVTGVVTAVRPDLDYPNFFIQDPFKDEWGGMFIYINKGYQAPSVGDQVKLKGDISEYYGLTEMKNISSTEVLSSGISIEPITITASSLSGGCQIWAEKYEGMLVRLVSVTVAWKSSGNNQWGVSDWTGTAMIDDYMFDGDWPNPEKGIHFISITGVVHYSYGEYKLMPRNNTDFNDPVNATGNEGPKRFNLLTNYPNPFNPTTTIEFDLVDKELNPIQLNILDINGHVVASLVDGFPSKNKVIWNGKNHLGENVPAGIYFARLKSKSTILTNKMILLK</sequence>
<reference evidence="2" key="1">
    <citation type="submission" date="2018-05" db="EMBL/GenBank/DDBJ databases">
        <authorList>
            <person name="Lanie J.A."/>
            <person name="Ng W.-L."/>
            <person name="Kazmierczak K.M."/>
            <person name="Andrzejewski T.M."/>
            <person name="Davidsen T.M."/>
            <person name="Wayne K.J."/>
            <person name="Tettelin H."/>
            <person name="Glass J.I."/>
            <person name="Rusch D."/>
            <person name="Podicherti R."/>
            <person name="Tsui H.-C.T."/>
            <person name="Winkler M.E."/>
        </authorList>
    </citation>
    <scope>NUCLEOTIDE SEQUENCE</scope>
</reference>
<dbReference type="PANTHER" id="PTHR42834:SF1">
    <property type="entry name" value="ENDONUCLEASE_EXONUCLEASE_PHOSPHATASE FAMILY PROTEIN (AFU_ORTHOLOGUE AFUA_3G09210)"/>
    <property type="match status" value="1"/>
</dbReference>
<dbReference type="InterPro" id="IPR005135">
    <property type="entry name" value="Endo/exonuclease/phosphatase"/>
</dbReference>
<feature type="domain" description="Endonuclease/exonuclease/phosphatase" evidence="1">
    <location>
        <begin position="23"/>
        <end position="255"/>
    </location>
</feature>
<dbReference type="PANTHER" id="PTHR42834">
    <property type="entry name" value="ENDONUCLEASE/EXONUCLEASE/PHOSPHATASE FAMILY PROTEIN (AFU_ORTHOLOGUE AFUA_3G09210)"/>
    <property type="match status" value="1"/>
</dbReference>
<dbReference type="Pfam" id="PF22352">
    <property type="entry name" value="K319L-like_PKD"/>
    <property type="match status" value="1"/>
</dbReference>
<dbReference type="EMBL" id="UINC01000246">
    <property type="protein sequence ID" value="SUZ51933.1"/>
    <property type="molecule type" value="Genomic_DNA"/>
</dbReference>
<dbReference type="Pfam" id="PF03372">
    <property type="entry name" value="Exo_endo_phos"/>
    <property type="match status" value="1"/>
</dbReference>
<evidence type="ECO:0000259" key="1">
    <source>
        <dbReference type="Pfam" id="PF03372"/>
    </source>
</evidence>
<proteinExistence type="predicted"/>
<dbReference type="AlphaFoldDB" id="A0A381NEH2"/>
<dbReference type="GO" id="GO:0003824">
    <property type="term" value="F:catalytic activity"/>
    <property type="evidence" value="ECO:0007669"/>
    <property type="project" value="InterPro"/>
</dbReference>
<accession>A0A381NEH2</accession>
<gene>
    <name evidence="2" type="ORF">METZ01_LOCUS4787</name>
</gene>
<dbReference type="Gene3D" id="3.60.10.10">
    <property type="entry name" value="Endonuclease/exonuclease/phosphatase"/>
    <property type="match status" value="1"/>
</dbReference>
<protein>
    <recommendedName>
        <fullName evidence="1">Endonuclease/exonuclease/phosphatase domain-containing protein</fullName>
    </recommendedName>
</protein>
<evidence type="ECO:0000313" key="2">
    <source>
        <dbReference type="EMBL" id="SUZ51933.1"/>
    </source>
</evidence>
<dbReference type="InterPro" id="IPR026444">
    <property type="entry name" value="Secre_tail"/>
</dbReference>
<dbReference type="NCBIfam" id="TIGR04183">
    <property type="entry name" value="Por_Secre_tail"/>
    <property type="match status" value="1"/>
</dbReference>
<name>A0A381NEH2_9ZZZZ</name>
<dbReference type="Gene3D" id="2.60.40.10">
    <property type="entry name" value="Immunoglobulins"/>
    <property type="match status" value="1"/>
</dbReference>
<organism evidence="2">
    <name type="scientific">marine metagenome</name>
    <dbReference type="NCBI Taxonomy" id="408172"/>
    <lineage>
        <taxon>unclassified sequences</taxon>
        <taxon>metagenomes</taxon>
        <taxon>ecological metagenomes</taxon>
    </lineage>
</organism>